<name>A0ABQ2YMM2_9ACTN</name>
<reference evidence="3" key="1">
    <citation type="journal article" date="2019" name="Int. J. Syst. Evol. Microbiol.">
        <title>The Global Catalogue of Microorganisms (GCM) 10K type strain sequencing project: providing services to taxonomists for standard genome sequencing and annotation.</title>
        <authorList>
            <consortium name="The Broad Institute Genomics Platform"/>
            <consortium name="The Broad Institute Genome Sequencing Center for Infectious Disease"/>
            <person name="Wu L."/>
            <person name="Ma J."/>
        </authorList>
    </citation>
    <scope>NUCLEOTIDE SEQUENCE [LARGE SCALE GENOMIC DNA]</scope>
    <source>
        <strain evidence="3">JCM 4586</strain>
    </source>
</reference>
<organism evidence="2 3">
    <name type="scientific">Streptomyces hiroshimensis</name>
    <dbReference type="NCBI Taxonomy" id="66424"/>
    <lineage>
        <taxon>Bacteria</taxon>
        <taxon>Bacillati</taxon>
        <taxon>Actinomycetota</taxon>
        <taxon>Actinomycetes</taxon>
        <taxon>Kitasatosporales</taxon>
        <taxon>Streptomycetaceae</taxon>
        <taxon>Streptomyces</taxon>
    </lineage>
</organism>
<evidence type="ECO:0000313" key="3">
    <source>
        <dbReference type="Proteomes" id="UP000659223"/>
    </source>
</evidence>
<evidence type="ECO:0000256" key="1">
    <source>
        <dbReference type="SAM" id="MobiDB-lite"/>
    </source>
</evidence>
<evidence type="ECO:0000313" key="2">
    <source>
        <dbReference type="EMBL" id="GGX89354.1"/>
    </source>
</evidence>
<dbReference type="Proteomes" id="UP000659223">
    <property type="component" value="Unassembled WGS sequence"/>
</dbReference>
<dbReference type="EMBL" id="BMUT01000008">
    <property type="protein sequence ID" value="GGX89354.1"/>
    <property type="molecule type" value="Genomic_DNA"/>
</dbReference>
<protein>
    <submittedName>
        <fullName evidence="2">Uncharacterized protein</fullName>
    </submittedName>
</protein>
<proteinExistence type="predicted"/>
<comment type="caution">
    <text evidence="2">The sequence shown here is derived from an EMBL/GenBank/DDBJ whole genome shotgun (WGS) entry which is preliminary data.</text>
</comment>
<keyword evidence="3" id="KW-1185">Reference proteome</keyword>
<feature type="region of interest" description="Disordered" evidence="1">
    <location>
        <begin position="28"/>
        <end position="58"/>
    </location>
</feature>
<gene>
    <name evidence="2" type="ORF">GCM10010324_38710</name>
</gene>
<accession>A0ABQ2YMM2</accession>
<feature type="compositionally biased region" description="Basic and acidic residues" evidence="1">
    <location>
        <begin position="45"/>
        <end position="58"/>
    </location>
</feature>
<sequence length="77" mass="8340">MPKYLATIQKPPSLTCEANTETAREDHPAQIHVQQPGGGHQAGARRQEGVRRDSSTRLKEGGFSLCRLGFATDQPGP</sequence>